<evidence type="ECO:0000313" key="7">
    <source>
        <dbReference type="EMBL" id="REL32646.1"/>
    </source>
</evidence>
<dbReference type="AlphaFoldDB" id="A0A3E0U6T3"/>
<dbReference type="PANTHER" id="PTHR43761">
    <property type="entry name" value="D-ISOMER SPECIFIC 2-HYDROXYACID DEHYDROGENASE FAMILY PROTEIN (AFU_ORTHOLOGUE AFUA_1G13630)"/>
    <property type="match status" value="1"/>
</dbReference>
<dbReference type="InterPro" id="IPR029753">
    <property type="entry name" value="D-isomer_DH_CS"/>
</dbReference>
<reference evidence="8" key="1">
    <citation type="submission" date="2018-08" db="EMBL/GenBank/DDBJ databases">
        <title>Thalassotalea euphylliae genome.</title>
        <authorList>
            <person name="Summers S."/>
            <person name="Rice S.A."/>
            <person name="Freckelton M.L."/>
            <person name="Nedved B.T."/>
            <person name="Hadfield M.G."/>
        </authorList>
    </citation>
    <scope>NUCLEOTIDE SEQUENCE [LARGE SCALE GENOMIC DNA]</scope>
    <source>
        <strain evidence="8">H3</strain>
    </source>
</reference>
<evidence type="ECO:0000256" key="4">
    <source>
        <dbReference type="RuleBase" id="RU003719"/>
    </source>
</evidence>
<dbReference type="Pfam" id="PF00389">
    <property type="entry name" value="2-Hacid_dh"/>
    <property type="match status" value="1"/>
</dbReference>
<feature type="domain" description="D-isomer specific 2-hydroxyacid dehydrogenase catalytic" evidence="5">
    <location>
        <begin position="26"/>
        <end position="321"/>
    </location>
</feature>
<comment type="similarity">
    <text evidence="1 4">Belongs to the D-isomer specific 2-hydroxyacid dehydrogenase family.</text>
</comment>
<evidence type="ECO:0000259" key="5">
    <source>
        <dbReference type="Pfam" id="PF00389"/>
    </source>
</evidence>
<dbReference type="GO" id="GO:0051287">
    <property type="term" value="F:NAD binding"/>
    <property type="evidence" value="ECO:0007669"/>
    <property type="project" value="InterPro"/>
</dbReference>
<dbReference type="InterPro" id="IPR006140">
    <property type="entry name" value="D-isomer_DH_NAD-bd"/>
</dbReference>
<dbReference type="InterPro" id="IPR006139">
    <property type="entry name" value="D-isomer_2_OHA_DH_cat_dom"/>
</dbReference>
<dbReference type="Proteomes" id="UP000256899">
    <property type="component" value="Unassembled WGS sequence"/>
</dbReference>
<protein>
    <submittedName>
        <fullName evidence="7">D-2-hydroxyacid dehydrogenase</fullName>
    </submittedName>
</protein>
<dbReference type="GO" id="GO:0016616">
    <property type="term" value="F:oxidoreductase activity, acting on the CH-OH group of donors, NAD or NADP as acceptor"/>
    <property type="evidence" value="ECO:0007669"/>
    <property type="project" value="InterPro"/>
</dbReference>
<dbReference type="SUPFAM" id="SSF51735">
    <property type="entry name" value="NAD(P)-binding Rossmann-fold domains"/>
    <property type="match status" value="1"/>
</dbReference>
<dbReference type="SUPFAM" id="SSF52283">
    <property type="entry name" value="Formate/glycerate dehydrogenase catalytic domain-like"/>
    <property type="match status" value="1"/>
</dbReference>
<dbReference type="Gene3D" id="3.40.50.720">
    <property type="entry name" value="NAD(P)-binding Rossmann-like Domain"/>
    <property type="match status" value="2"/>
</dbReference>
<dbReference type="CDD" id="cd12162">
    <property type="entry name" value="2-Hacid_dh_4"/>
    <property type="match status" value="1"/>
</dbReference>
<dbReference type="Pfam" id="PF02826">
    <property type="entry name" value="2-Hacid_dh_C"/>
    <property type="match status" value="1"/>
</dbReference>
<keyword evidence="3" id="KW-0520">NAD</keyword>
<evidence type="ECO:0000256" key="2">
    <source>
        <dbReference type="ARBA" id="ARBA00023002"/>
    </source>
</evidence>
<keyword evidence="2 4" id="KW-0560">Oxidoreductase</keyword>
<evidence type="ECO:0000313" key="8">
    <source>
        <dbReference type="Proteomes" id="UP000256899"/>
    </source>
</evidence>
<evidence type="ECO:0000256" key="3">
    <source>
        <dbReference type="ARBA" id="ARBA00023027"/>
    </source>
</evidence>
<organism evidence="7 8">
    <name type="scientific">Thalassotalea euphylliae</name>
    <dbReference type="NCBI Taxonomy" id="1655234"/>
    <lineage>
        <taxon>Bacteria</taxon>
        <taxon>Pseudomonadati</taxon>
        <taxon>Pseudomonadota</taxon>
        <taxon>Gammaproteobacteria</taxon>
        <taxon>Alteromonadales</taxon>
        <taxon>Colwelliaceae</taxon>
        <taxon>Thalassotalea</taxon>
    </lineage>
</organism>
<comment type="caution">
    <text evidence="7">The sequence shown here is derived from an EMBL/GenBank/DDBJ whole genome shotgun (WGS) entry which is preliminary data.</text>
</comment>
<dbReference type="InterPro" id="IPR050418">
    <property type="entry name" value="D-iso_2-hydroxyacid_DH_PdxB"/>
</dbReference>
<dbReference type="InterPro" id="IPR036291">
    <property type="entry name" value="NAD(P)-bd_dom_sf"/>
</dbReference>
<feature type="domain" description="D-isomer specific 2-hydroxyacid dehydrogenase NAD-binding" evidence="6">
    <location>
        <begin position="109"/>
        <end position="290"/>
    </location>
</feature>
<evidence type="ECO:0000256" key="1">
    <source>
        <dbReference type="ARBA" id="ARBA00005854"/>
    </source>
</evidence>
<accession>A0A3E0U6T3</accession>
<dbReference type="PANTHER" id="PTHR43761:SF1">
    <property type="entry name" value="D-ISOMER SPECIFIC 2-HYDROXYACID DEHYDROGENASE CATALYTIC DOMAIN-CONTAINING PROTEIN-RELATED"/>
    <property type="match status" value="1"/>
</dbReference>
<dbReference type="PROSITE" id="PS00671">
    <property type="entry name" value="D_2_HYDROXYACID_DH_3"/>
    <property type="match status" value="1"/>
</dbReference>
<keyword evidence="8" id="KW-1185">Reference proteome</keyword>
<evidence type="ECO:0000259" key="6">
    <source>
        <dbReference type="Pfam" id="PF02826"/>
    </source>
</evidence>
<proteinExistence type="inferred from homology"/>
<sequence>MTTVFLDYGTFNSGLDVNSIRQVTEKLTLHEFTQPAEVISRAQHAEIIITNKVVLDAETLAKLPKLKLICVAATGTNNIDLDAAKQRQIEVCHAKNYAGPAIAQYVFSQLFKRFQNIEQHNYNVASGKWSTSQAFCLHDQPINELAGKTLGILGYGHIGQAVAKAARAFDMKVLIAERPDSQTVREGRVSFDDMLAYADIVSLHCSSTPATQGLINSDRLAQMKPSSILINTARGDLIDNNALANALRTQQLSYAILDVLDQEPPPSSHPLVAGMVSGDIPNLAITGHIAWASQQAQQRILNIVTANIVGFNTGKLINKVN</sequence>
<gene>
    <name evidence="7" type="ORF">DXX94_07115</name>
</gene>
<name>A0A3E0U6T3_9GAMM</name>
<dbReference type="EMBL" id="QUOT01000001">
    <property type="protein sequence ID" value="REL32646.1"/>
    <property type="molecule type" value="Genomic_DNA"/>
</dbReference>